<dbReference type="Proteomes" id="UP000070578">
    <property type="component" value="Unassembled WGS sequence"/>
</dbReference>
<evidence type="ECO:0000313" key="2">
    <source>
        <dbReference type="Proteomes" id="UP000070578"/>
    </source>
</evidence>
<protein>
    <submittedName>
        <fullName evidence="1">Uncharacterized protein</fullName>
    </submittedName>
</protein>
<dbReference type="EMBL" id="LSLI01000018">
    <property type="protein sequence ID" value="KXS32797.1"/>
    <property type="molecule type" value="Genomic_DNA"/>
</dbReference>
<dbReference type="AlphaFoldDB" id="A0A139BUY1"/>
<accession>A0A139BUY1</accession>
<evidence type="ECO:0000313" key="1">
    <source>
        <dbReference type="EMBL" id="KXS32797.1"/>
    </source>
</evidence>
<proteinExistence type="predicted"/>
<reference evidence="1 2" key="1">
    <citation type="submission" date="2016-02" db="EMBL/GenBank/DDBJ databases">
        <authorList>
            <person name="Wen L."/>
            <person name="He K."/>
            <person name="Yang H."/>
        </authorList>
    </citation>
    <scope>NUCLEOTIDE SEQUENCE [LARGE SCALE GENOMIC DNA]</scope>
    <source>
        <strain evidence="1">ShG14-8</strain>
    </source>
</reference>
<reference evidence="1 2" key="2">
    <citation type="submission" date="2016-03" db="EMBL/GenBank/DDBJ databases">
        <title>New uncultured bacterium of the family Gallionellaceae from acid mine drainage: description and reconstruction of genome based on metagenomic analysis of microbial community.</title>
        <authorList>
            <person name="Kadnikov V."/>
            <person name="Ivasenko D."/>
            <person name="Beletsky A."/>
            <person name="Mardanov A."/>
            <person name="Danilova E."/>
            <person name="Pimenov N."/>
            <person name="Karnachuk O."/>
            <person name="Ravin N."/>
        </authorList>
    </citation>
    <scope>NUCLEOTIDE SEQUENCE [LARGE SCALE GENOMIC DNA]</scope>
    <source>
        <strain evidence="1">ShG14-8</strain>
    </source>
</reference>
<sequence length="54" mass="5767">MINLTSEQVFAGNAFGKVLAVMPPIALPQGRGITRLIRTNLILPAGHVKMLLLA</sequence>
<gene>
    <name evidence="1" type="ORF">AWT59_1039</name>
</gene>
<comment type="caution">
    <text evidence="1">The sequence shown here is derived from an EMBL/GenBank/DDBJ whole genome shotgun (WGS) entry which is preliminary data.</text>
</comment>
<name>A0A139BUY1_9PROT</name>
<organism evidence="1 2">
    <name type="scientific">Candidatus Gallionella acididurans</name>
    <dbReference type="NCBI Taxonomy" id="1796491"/>
    <lineage>
        <taxon>Bacteria</taxon>
        <taxon>Pseudomonadati</taxon>
        <taxon>Pseudomonadota</taxon>
        <taxon>Betaproteobacteria</taxon>
        <taxon>Nitrosomonadales</taxon>
        <taxon>Gallionellaceae</taxon>
        <taxon>Gallionella</taxon>
    </lineage>
</organism>